<feature type="region of interest" description="Disordered" evidence="2">
    <location>
        <begin position="860"/>
        <end position="881"/>
    </location>
</feature>
<dbReference type="Pfam" id="PF17829">
    <property type="entry name" value="GH115_C"/>
    <property type="match status" value="1"/>
</dbReference>
<comment type="caution">
    <text evidence="5">The sequence shown here is derived from an EMBL/GenBank/DDBJ whole genome shotgun (WGS) entry which is preliminary data.</text>
</comment>
<dbReference type="InterPro" id="IPR029018">
    <property type="entry name" value="Hex-like_dom2"/>
</dbReference>
<keyword evidence="3" id="KW-0732">Signal</keyword>
<dbReference type="Pfam" id="PF15979">
    <property type="entry name" value="Glyco_hydro_115"/>
    <property type="match status" value="1"/>
</dbReference>
<name>A0ABV0L762_9PSEU</name>
<feature type="domain" description="Gylcosyl hydrolase 115 C-terminal" evidence="4">
    <location>
        <begin position="826"/>
        <end position="997"/>
    </location>
</feature>
<organism evidence="5 6">
    <name type="scientific">Amycolatopsis melonis</name>
    <dbReference type="NCBI Taxonomy" id="3156488"/>
    <lineage>
        <taxon>Bacteria</taxon>
        <taxon>Bacillati</taxon>
        <taxon>Actinomycetota</taxon>
        <taxon>Actinomycetes</taxon>
        <taxon>Pseudonocardiales</taxon>
        <taxon>Pseudonocardiaceae</taxon>
        <taxon>Amycolatopsis</taxon>
    </lineage>
</organism>
<dbReference type="SUPFAM" id="SSF55545">
    <property type="entry name" value="beta-N-acetylhexosaminidase-like domain"/>
    <property type="match status" value="1"/>
</dbReference>
<dbReference type="PANTHER" id="PTHR37842:SF2">
    <property type="entry name" value="GYLCOSYL HYDROLASE 115 C-TERMINAL DOMAIN-CONTAINING PROTEIN"/>
    <property type="match status" value="1"/>
</dbReference>
<dbReference type="InterPro" id="IPR031924">
    <property type="entry name" value="GH115"/>
</dbReference>
<reference evidence="5 6" key="1">
    <citation type="submission" date="2024-05" db="EMBL/GenBank/DDBJ databases">
        <authorList>
            <person name="Zhao H."/>
            <person name="Xu Y."/>
            <person name="Lin S."/>
            <person name="Spain J.C."/>
            <person name="Zhou N.-Y."/>
        </authorList>
    </citation>
    <scope>NUCLEOTIDE SEQUENCE [LARGE SCALE GENOMIC DNA]</scope>
    <source>
        <strain evidence="5 6">NEAU-NG30</strain>
    </source>
</reference>
<feature type="signal peptide" evidence="3">
    <location>
        <begin position="1"/>
        <end position="26"/>
    </location>
</feature>
<dbReference type="Gene3D" id="3.30.379.10">
    <property type="entry name" value="Chitobiase/beta-hexosaminidase domain 2-like"/>
    <property type="match status" value="1"/>
</dbReference>
<dbReference type="Proteomes" id="UP001440984">
    <property type="component" value="Unassembled WGS sequence"/>
</dbReference>
<evidence type="ECO:0000256" key="1">
    <source>
        <dbReference type="ARBA" id="ARBA00022801"/>
    </source>
</evidence>
<feature type="chain" id="PRO_5047143045" evidence="3">
    <location>
        <begin position="27"/>
        <end position="1002"/>
    </location>
</feature>
<evidence type="ECO:0000313" key="5">
    <source>
        <dbReference type="EMBL" id="MEQ0558021.1"/>
    </source>
</evidence>
<accession>A0ABV0L762</accession>
<dbReference type="PANTHER" id="PTHR37842">
    <property type="match status" value="1"/>
</dbReference>
<evidence type="ECO:0000259" key="4">
    <source>
        <dbReference type="Pfam" id="PF17829"/>
    </source>
</evidence>
<proteinExistence type="predicted"/>
<protein>
    <submittedName>
        <fullName evidence="5">Glycosyl hydrolase 115 family protein</fullName>
    </submittedName>
</protein>
<dbReference type="RefSeq" id="WP_348947349.1">
    <property type="nucleotide sequence ID" value="NZ_JBDZYD010000001.1"/>
</dbReference>
<sequence length="1002" mass="108545">MRFPRLSLAVAAMTAAALLHPVPVAADQAAADDDYVSFAPVTGGFTLAAGGSAAPLVVDGGDHPGVVRVVNDLRDDVERVTGVRPAVSTGTVPQRSQVVLVGTLGKSPVIDRLAADGKLDVSGVSGKWETSLQQVVDNPLPTVDRALVIAGSDPRGTIYGVYDVSRRIGVSPWYWWDDVPARHHDALYVRPGRHTQGTPAVRYRGFFVNDENPQTGTWAPGVFGPGKASGFPQGLNHLYYEKIFEVMLRLKANYLWPAVWGRAFAEDDPDNHATATRYGVVMGTSHEAPMMRGIEEWNRHPKAYGGTGEWSFVRNADAVKAYWRDGIRRMRQQNIEGVVTLGMRGNGDTSLPDGGGIDLMKQIIAAQRQILGEEGALKAPQVWTLYKEVQHYWDEGLRAPDDVTVVFTDDNWGNMRKVPDRTLPARAGGYGLYYHFDYVGGSRNYKWADTANLGNTWEQLHTSYVSGIDRLWVANAGDLKNNERATQFFLDYAWNPAALPAEGIAGWEQQYAAQNFGTTAAPAVAGLLHTYGQLQARRKPESTNRKMTRSASGAVSTDDTTTPFSIENYAELDRVTAEWQALAARAESVRASLPQADQAAFHQLVFYPVKATANLYALRQAQFLNRRYWTQGRAATNDLAATAEARLADDQAMSAYYNTTLSGGKWRGWQTQTKFGYGDKDRYGSNASWQEPPKPDQIYPALHRITVPDAAEMGVAIAGSREWWPAAGSAAVLPAFSPFQTQAAQYIEVFNRGATAFAYRIAAPVPWLKVSPAEGSVGKQVRATLTVDWAQAPRGTTRVPVTVTGAGRTVTVEAVVDNPASLPPSGFVEANGYVSMEADHYTAAAGGSGVSWQRIPDAGRTGSALTPVPPTAPAQTPGSGPRLEYRMNLTTAGPVTVWTYLSPRNNVLPGSGIRYAVSLDDQPPKTVNTTAGVDDLTMNALWGMVTADAVNRTSATFTVAAPGVHTLKFWMVDPTVVAQKFVVDTGGLADSYLGPPESYRAG</sequence>
<dbReference type="InterPro" id="IPR041437">
    <property type="entry name" value="GH115_C"/>
</dbReference>
<evidence type="ECO:0000313" key="6">
    <source>
        <dbReference type="Proteomes" id="UP001440984"/>
    </source>
</evidence>
<dbReference type="Gene3D" id="1.20.58.2150">
    <property type="match status" value="1"/>
</dbReference>
<feature type="compositionally biased region" description="Polar residues" evidence="2">
    <location>
        <begin position="549"/>
        <end position="559"/>
    </location>
</feature>
<evidence type="ECO:0000256" key="3">
    <source>
        <dbReference type="SAM" id="SignalP"/>
    </source>
</evidence>
<dbReference type="Gene3D" id="2.60.120.1620">
    <property type="match status" value="1"/>
</dbReference>
<gene>
    <name evidence="5" type="ORF">ABJI51_02975</name>
</gene>
<dbReference type="EMBL" id="JBDZYD010000001">
    <property type="protein sequence ID" value="MEQ0558021.1"/>
    <property type="molecule type" value="Genomic_DNA"/>
</dbReference>
<dbReference type="GO" id="GO:0016787">
    <property type="term" value="F:hydrolase activity"/>
    <property type="evidence" value="ECO:0007669"/>
    <property type="project" value="UniProtKB-KW"/>
</dbReference>
<keyword evidence="6" id="KW-1185">Reference proteome</keyword>
<dbReference type="InterPro" id="IPR042301">
    <property type="entry name" value="GH115_sf"/>
</dbReference>
<evidence type="ECO:0000256" key="2">
    <source>
        <dbReference type="SAM" id="MobiDB-lite"/>
    </source>
</evidence>
<feature type="region of interest" description="Disordered" evidence="2">
    <location>
        <begin position="538"/>
        <end position="559"/>
    </location>
</feature>
<dbReference type="Gene3D" id="3.20.20.520">
    <property type="entry name" value="Glycosyl hydrolase family 115"/>
    <property type="match status" value="1"/>
</dbReference>
<keyword evidence="1 5" id="KW-0378">Hydrolase</keyword>